<protein>
    <submittedName>
        <fullName evidence="2">GNAT family N-acetyltransferase</fullName>
    </submittedName>
</protein>
<feature type="domain" description="N-acetyltransferase" evidence="1">
    <location>
        <begin position="10"/>
        <end position="194"/>
    </location>
</feature>
<dbReference type="InterPro" id="IPR000182">
    <property type="entry name" value="GNAT_dom"/>
</dbReference>
<dbReference type="Gene3D" id="3.40.630.30">
    <property type="match status" value="1"/>
</dbReference>
<keyword evidence="2" id="KW-0808">Transferase</keyword>
<name>A0A538UBB6_UNCEI</name>
<dbReference type="InterPro" id="IPR016181">
    <property type="entry name" value="Acyl_CoA_acyltransferase"/>
</dbReference>
<reference evidence="2 3" key="1">
    <citation type="journal article" date="2019" name="Nat. Microbiol.">
        <title>Mediterranean grassland soil C-N compound turnover is dependent on rainfall and depth, and is mediated by genomically divergent microorganisms.</title>
        <authorList>
            <person name="Diamond S."/>
            <person name="Andeer P.F."/>
            <person name="Li Z."/>
            <person name="Crits-Christoph A."/>
            <person name="Burstein D."/>
            <person name="Anantharaman K."/>
            <person name="Lane K.R."/>
            <person name="Thomas B.C."/>
            <person name="Pan C."/>
            <person name="Northen T.R."/>
            <person name="Banfield J.F."/>
        </authorList>
    </citation>
    <scope>NUCLEOTIDE SEQUENCE [LARGE SCALE GENOMIC DNA]</scope>
    <source>
        <strain evidence="2">WS_11</strain>
    </source>
</reference>
<dbReference type="GO" id="GO:0016747">
    <property type="term" value="F:acyltransferase activity, transferring groups other than amino-acyl groups"/>
    <property type="evidence" value="ECO:0007669"/>
    <property type="project" value="InterPro"/>
</dbReference>
<evidence type="ECO:0000313" key="2">
    <source>
        <dbReference type="EMBL" id="TMQ73186.1"/>
    </source>
</evidence>
<accession>A0A538UBB6</accession>
<evidence type="ECO:0000259" key="1">
    <source>
        <dbReference type="PROSITE" id="PS51186"/>
    </source>
</evidence>
<comment type="caution">
    <text evidence="2">The sequence shown here is derived from an EMBL/GenBank/DDBJ whole genome shotgun (WGS) entry which is preliminary data.</text>
</comment>
<dbReference type="Proteomes" id="UP000319771">
    <property type="component" value="Unassembled WGS sequence"/>
</dbReference>
<dbReference type="CDD" id="cd04301">
    <property type="entry name" value="NAT_SF"/>
    <property type="match status" value="1"/>
</dbReference>
<proteinExistence type="predicted"/>
<gene>
    <name evidence="2" type="ORF">E6K81_05345</name>
</gene>
<dbReference type="PROSITE" id="PS51186">
    <property type="entry name" value="GNAT"/>
    <property type="match status" value="1"/>
</dbReference>
<dbReference type="SUPFAM" id="SSF55729">
    <property type="entry name" value="Acyl-CoA N-acyltransferases (Nat)"/>
    <property type="match status" value="1"/>
</dbReference>
<sequence length="203" mass="22784">MATRRTAPAIVCRPVTPSRWKDLERLFGPLGACAGCWCMWPRLPRAEFARGRGAGNRGALKRLVSSGARPGIIAYRGREPVGWCALAPREQFGRLERSRVMARVDDRPVWSVPCFFVSREARGLDVTRSLLEAAVEHAAKRGARLVEGYPHDTGGRRLADAFVWFGLAPTFERVGFREVARRSQTRPIMRRAISNARRTRSRG</sequence>
<evidence type="ECO:0000313" key="3">
    <source>
        <dbReference type="Proteomes" id="UP000319771"/>
    </source>
</evidence>
<dbReference type="AlphaFoldDB" id="A0A538UBB6"/>
<dbReference type="Pfam" id="PF00583">
    <property type="entry name" value="Acetyltransf_1"/>
    <property type="match status" value="1"/>
</dbReference>
<dbReference type="EMBL" id="VBPB01000079">
    <property type="protein sequence ID" value="TMQ73186.1"/>
    <property type="molecule type" value="Genomic_DNA"/>
</dbReference>
<organism evidence="2 3">
    <name type="scientific">Eiseniibacteriota bacterium</name>
    <dbReference type="NCBI Taxonomy" id="2212470"/>
    <lineage>
        <taxon>Bacteria</taxon>
        <taxon>Candidatus Eiseniibacteriota</taxon>
    </lineage>
</organism>